<dbReference type="InterPro" id="IPR003676">
    <property type="entry name" value="SAUR_fam"/>
</dbReference>
<keyword evidence="3" id="KW-1185">Reference proteome</keyword>
<dbReference type="PANTHER" id="PTHR31929">
    <property type="entry name" value="SAUR-LIKE AUXIN-RESPONSIVE PROTEIN FAMILY-RELATED"/>
    <property type="match status" value="1"/>
</dbReference>
<evidence type="ECO:0000256" key="1">
    <source>
        <dbReference type="ARBA" id="ARBA00006974"/>
    </source>
</evidence>
<dbReference type="Proteomes" id="UP000237000">
    <property type="component" value="Unassembled WGS sequence"/>
</dbReference>
<dbReference type="AlphaFoldDB" id="A0A2P5FQ88"/>
<evidence type="ECO:0000313" key="2">
    <source>
        <dbReference type="EMBL" id="PON99969.1"/>
    </source>
</evidence>
<sequence length="75" mass="8444">MGFRFPSVVHAKQLIQSLCWGEQNEEICDPCINKPSFQELLSQAEEEFGFDHPMGALTIPCGEDTFIDLVSRLKA</sequence>
<dbReference type="EMBL" id="JXTC01000016">
    <property type="protein sequence ID" value="PON99969.1"/>
    <property type="molecule type" value="Genomic_DNA"/>
</dbReference>
<protein>
    <submittedName>
        <fullName evidence="2">Small auxin-up RNA</fullName>
    </submittedName>
</protein>
<accession>A0A2P5FQ88</accession>
<comment type="similarity">
    <text evidence="1">Belongs to the ARG7 family.</text>
</comment>
<name>A0A2P5FQ88_TREOI</name>
<evidence type="ECO:0000313" key="3">
    <source>
        <dbReference type="Proteomes" id="UP000237000"/>
    </source>
</evidence>
<dbReference type="OrthoDB" id="625231at2759"/>
<dbReference type="Pfam" id="PF02519">
    <property type="entry name" value="Auxin_inducible"/>
    <property type="match status" value="1"/>
</dbReference>
<proteinExistence type="inferred from homology"/>
<organism evidence="2 3">
    <name type="scientific">Trema orientale</name>
    <name type="common">Charcoal tree</name>
    <name type="synonym">Celtis orientalis</name>
    <dbReference type="NCBI Taxonomy" id="63057"/>
    <lineage>
        <taxon>Eukaryota</taxon>
        <taxon>Viridiplantae</taxon>
        <taxon>Streptophyta</taxon>
        <taxon>Embryophyta</taxon>
        <taxon>Tracheophyta</taxon>
        <taxon>Spermatophyta</taxon>
        <taxon>Magnoliopsida</taxon>
        <taxon>eudicotyledons</taxon>
        <taxon>Gunneridae</taxon>
        <taxon>Pentapetalae</taxon>
        <taxon>rosids</taxon>
        <taxon>fabids</taxon>
        <taxon>Rosales</taxon>
        <taxon>Cannabaceae</taxon>
        <taxon>Trema</taxon>
    </lineage>
</organism>
<dbReference type="InParanoid" id="A0A2P5FQ88"/>
<dbReference type="GO" id="GO:0009733">
    <property type="term" value="P:response to auxin"/>
    <property type="evidence" value="ECO:0007669"/>
    <property type="project" value="InterPro"/>
</dbReference>
<comment type="caution">
    <text evidence="2">The sequence shown here is derived from an EMBL/GenBank/DDBJ whole genome shotgun (WGS) entry which is preliminary data.</text>
</comment>
<gene>
    <name evidence="2" type="ORF">TorRG33x02_043870</name>
</gene>
<reference evidence="3" key="1">
    <citation type="submission" date="2016-06" db="EMBL/GenBank/DDBJ databases">
        <title>Parallel loss of symbiosis genes in relatives of nitrogen-fixing non-legume Parasponia.</title>
        <authorList>
            <person name="Van Velzen R."/>
            <person name="Holmer R."/>
            <person name="Bu F."/>
            <person name="Rutten L."/>
            <person name="Van Zeijl A."/>
            <person name="Liu W."/>
            <person name="Santuari L."/>
            <person name="Cao Q."/>
            <person name="Sharma T."/>
            <person name="Shen D."/>
            <person name="Roswanjaya Y."/>
            <person name="Wardhani T."/>
            <person name="Kalhor M.S."/>
            <person name="Jansen J."/>
            <person name="Van den Hoogen J."/>
            <person name="Gungor B."/>
            <person name="Hartog M."/>
            <person name="Hontelez J."/>
            <person name="Verver J."/>
            <person name="Yang W.-C."/>
            <person name="Schijlen E."/>
            <person name="Repin R."/>
            <person name="Schilthuizen M."/>
            <person name="Schranz E."/>
            <person name="Heidstra R."/>
            <person name="Miyata K."/>
            <person name="Fedorova E."/>
            <person name="Kohlen W."/>
            <person name="Bisseling T."/>
            <person name="Smit S."/>
            <person name="Geurts R."/>
        </authorList>
    </citation>
    <scope>NUCLEOTIDE SEQUENCE [LARGE SCALE GENOMIC DNA]</scope>
    <source>
        <strain evidence="3">cv. RG33-2</strain>
    </source>
</reference>
<dbReference type="STRING" id="63057.A0A2P5FQ88"/>